<feature type="compositionally biased region" description="Basic and acidic residues" evidence="1">
    <location>
        <begin position="275"/>
        <end position="289"/>
    </location>
</feature>
<gene>
    <name evidence="2" type="ORF">PG994_000765</name>
</gene>
<feature type="compositionally biased region" description="Acidic residues" evidence="1">
    <location>
        <begin position="134"/>
        <end position="144"/>
    </location>
</feature>
<evidence type="ECO:0000256" key="1">
    <source>
        <dbReference type="SAM" id="MobiDB-lite"/>
    </source>
</evidence>
<accession>A0ABR1X740</accession>
<feature type="region of interest" description="Disordered" evidence="1">
    <location>
        <begin position="235"/>
        <end position="380"/>
    </location>
</feature>
<proteinExistence type="predicted"/>
<dbReference type="Proteomes" id="UP001480595">
    <property type="component" value="Unassembled WGS sequence"/>
</dbReference>
<organism evidence="2 3">
    <name type="scientific">Apiospora phragmitis</name>
    <dbReference type="NCBI Taxonomy" id="2905665"/>
    <lineage>
        <taxon>Eukaryota</taxon>
        <taxon>Fungi</taxon>
        <taxon>Dikarya</taxon>
        <taxon>Ascomycota</taxon>
        <taxon>Pezizomycotina</taxon>
        <taxon>Sordariomycetes</taxon>
        <taxon>Xylariomycetidae</taxon>
        <taxon>Amphisphaeriales</taxon>
        <taxon>Apiosporaceae</taxon>
        <taxon>Apiospora</taxon>
    </lineage>
</organism>
<protein>
    <submittedName>
        <fullName evidence="2">Uncharacterized protein</fullName>
    </submittedName>
</protein>
<dbReference type="EMBL" id="JAQQWL010000001">
    <property type="protein sequence ID" value="KAK8091260.1"/>
    <property type="molecule type" value="Genomic_DNA"/>
</dbReference>
<name>A0ABR1X740_9PEZI</name>
<comment type="caution">
    <text evidence="2">The sequence shown here is derived from an EMBL/GenBank/DDBJ whole genome shotgun (WGS) entry which is preliminary data.</text>
</comment>
<feature type="region of interest" description="Disordered" evidence="1">
    <location>
        <begin position="115"/>
        <end position="156"/>
    </location>
</feature>
<dbReference type="InterPro" id="IPR007146">
    <property type="entry name" value="Sas10/Utp3/C1D"/>
</dbReference>
<dbReference type="PANTHER" id="PTHR13237:SF9">
    <property type="entry name" value="NEUROGUIDIN"/>
    <property type="match status" value="1"/>
</dbReference>
<dbReference type="PANTHER" id="PTHR13237">
    <property type="entry name" value="SOMETHING ABOUT SILENCING PROTEIN 10-RELATED"/>
    <property type="match status" value="1"/>
</dbReference>
<dbReference type="GeneID" id="92085237"/>
<dbReference type="Pfam" id="PF04000">
    <property type="entry name" value="Sas10_Utp3"/>
    <property type="match status" value="1"/>
</dbReference>
<evidence type="ECO:0000313" key="2">
    <source>
        <dbReference type="EMBL" id="KAK8091260.1"/>
    </source>
</evidence>
<reference evidence="2 3" key="1">
    <citation type="submission" date="2023-01" db="EMBL/GenBank/DDBJ databases">
        <title>Analysis of 21 Apiospora genomes using comparative genomics revels a genus with tremendous synthesis potential of carbohydrate active enzymes and secondary metabolites.</title>
        <authorList>
            <person name="Sorensen T."/>
        </authorList>
    </citation>
    <scope>NUCLEOTIDE SEQUENCE [LARGE SCALE GENOMIC DNA]</scope>
    <source>
        <strain evidence="2 3">CBS 135458</strain>
    </source>
</reference>
<feature type="compositionally biased region" description="Basic and acidic residues" evidence="1">
    <location>
        <begin position="299"/>
        <end position="313"/>
    </location>
</feature>
<feature type="compositionally biased region" description="Basic and acidic residues" evidence="1">
    <location>
        <begin position="255"/>
        <end position="266"/>
    </location>
</feature>
<keyword evidence="3" id="KW-1185">Reference proteome</keyword>
<dbReference type="RefSeq" id="XP_066722806.1">
    <property type="nucleotide sequence ID" value="XM_066852174.1"/>
</dbReference>
<sequence length="380" mass="41639">MAALTSLPALLDTLTQSLTSAFEATPKLAGIEPPQHGVSLLDTKNELLLSYLQNLVFLILLKIRNAKNSDEEDDSDLSNTVVEKLVELRLYLEKGVRPLEEKLEYQLDRMLRAADDTERQSQMAAQSAALRDAEESDEEEEEGDKEGGAGGVPVLDKNASAALPSFGFQASKNPAGMAAAAASDADKTGVYRPPKISATVMPTTERREARDRSRPMRSATMNEFLNEEVLDQPLAQPSVGTTIVSGGRGMKTTHQKADEDRRRDYEETNFVRLPAESKKDRSKRNKAEGRAGGMQFGGEDWRDLGNVDRIDKLTRRKPPGASGGTKALLEKSRKRGREVTDSDRNSGFNSNTREIVGGGYQKRVKTMDGQRGGGKRGGKR</sequence>
<evidence type="ECO:0000313" key="3">
    <source>
        <dbReference type="Proteomes" id="UP001480595"/>
    </source>
</evidence>